<evidence type="ECO:0000313" key="2">
    <source>
        <dbReference type="EMBL" id="VDN40105.1"/>
    </source>
</evidence>
<sequence>MCGGTLETIPCSHVGHIFRARSPYSWRVNTSNPLRHNLLRLAEVLLDDYKYFYFARVNFQTVGRTYRLFPLLLSLSLSGLPQTPGFPTQRPPHTHHSSS</sequence>
<keyword evidence="3" id="KW-1185">Reference proteome</keyword>
<dbReference type="Gene3D" id="3.90.550.10">
    <property type="entry name" value="Spore Coat Polysaccharide Biosynthesis Protein SpsA, Chain A"/>
    <property type="match status" value="1"/>
</dbReference>
<organism evidence="2 3">
    <name type="scientific">Dibothriocephalus latus</name>
    <name type="common">Fish tapeworm</name>
    <name type="synonym">Diphyllobothrium latum</name>
    <dbReference type="NCBI Taxonomy" id="60516"/>
    <lineage>
        <taxon>Eukaryota</taxon>
        <taxon>Metazoa</taxon>
        <taxon>Spiralia</taxon>
        <taxon>Lophotrochozoa</taxon>
        <taxon>Platyhelminthes</taxon>
        <taxon>Cestoda</taxon>
        <taxon>Eucestoda</taxon>
        <taxon>Diphyllobothriidea</taxon>
        <taxon>Diphyllobothriidae</taxon>
        <taxon>Dibothriocephalus</taxon>
    </lineage>
</organism>
<accession>A0A3P7NC42</accession>
<evidence type="ECO:0000256" key="1">
    <source>
        <dbReference type="ARBA" id="ARBA00023157"/>
    </source>
</evidence>
<dbReference type="PANTHER" id="PTHR11675:SF131">
    <property type="entry name" value="POLYPEPTIDE N-ACETYLGALACTOSAMINYLTRANSFERASE 9-RELATED"/>
    <property type="match status" value="1"/>
</dbReference>
<dbReference type="GO" id="GO:0005794">
    <property type="term" value="C:Golgi apparatus"/>
    <property type="evidence" value="ECO:0007669"/>
    <property type="project" value="TreeGrafter"/>
</dbReference>
<dbReference type="InterPro" id="IPR029044">
    <property type="entry name" value="Nucleotide-diphossugar_trans"/>
</dbReference>
<dbReference type="OrthoDB" id="6119243at2759"/>
<gene>
    <name evidence="2" type="ORF">DILT_LOCUS18138</name>
</gene>
<proteinExistence type="predicted"/>
<protein>
    <submittedName>
        <fullName evidence="2">Uncharacterized protein</fullName>
    </submittedName>
</protein>
<dbReference type="EMBL" id="UYRU01097670">
    <property type="protein sequence ID" value="VDN40105.1"/>
    <property type="molecule type" value="Genomic_DNA"/>
</dbReference>
<dbReference type="PANTHER" id="PTHR11675">
    <property type="entry name" value="N-ACETYLGALACTOSAMINYLTRANSFERASE"/>
    <property type="match status" value="1"/>
</dbReference>
<evidence type="ECO:0000313" key="3">
    <source>
        <dbReference type="Proteomes" id="UP000281553"/>
    </source>
</evidence>
<reference evidence="2 3" key="1">
    <citation type="submission" date="2018-11" db="EMBL/GenBank/DDBJ databases">
        <authorList>
            <consortium name="Pathogen Informatics"/>
        </authorList>
    </citation>
    <scope>NUCLEOTIDE SEQUENCE [LARGE SCALE GENOMIC DNA]</scope>
</reference>
<dbReference type="Proteomes" id="UP000281553">
    <property type="component" value="Unassembled WGS sequence"/>
</dbReference>
<dbReference type="GO" id="GO:0004653">
    <property type="term" value="F:polypeptide N-acetylgalactosaminyltransferase activity"/>
    <property type="evidence" value="ECO:0007669"/>
    <property type="project" value="TreeGrafter"/>
</dbReference>
<dbReference type="AlphaFoldDB" id="A0A3P7NC42"/>
<dbReference type="GO" id="GO:0006493">
    <property type="term" value="P:protein O-linked glycosylation"/>
    <property type="evidence" value="ECO:0007669"/>
    <property type="project" value="TreeGrafter"/>
</dbReference>
<keyword evidence="1" id="KW-1015">Disulfide bond</keyword>
<name>A0A3P7NC42_DIBLA</name>